<organism evidence="1">
    <name type="scientific">hydrothermal vent metagenome</name>
    <dbReference type="NCBI Taxonomy" id="652676"/>
    <lineage>
        <taxon>unclassified sequences</taxon>
        <taxon>metagenomes</taxon>
        <taxon>ecological metagenomes</taxon>
    </lineage>
</organism>
<name>A0A3B1CLS4_9ZZZZ</name>
<protein>
    <recommendedName>
        <fullName evidence="2">DUF4292 domain-containing protein</fullName>
    </recommendedName>
</protein>
<dbReference type="EMBL" id="UOGE01000087">
    <property type="protein sequence ID" value="VAX23590.1"/>
    <property type="molecule type" value="Genomic_DNA"/>
</dbReference>
<evidence type="ECO:0000313" key="1">
    <source>
        <dbReference type="EMBL" id="VAX23590.1"/>
    </source>
</evidence>
<dbReference type="AlphaFoldDB" id="A0A3B1CLS4"/>
<accession>A0A3B1CLS4</accession>
<gene>
    <name evidence="1" type="ORF">MNBD_NITROSPINAE02-932</name>
</gene>
<evidence type="ECO:0008006" key="2">
    <source>
        <dbReference type="Google" id="ProtNLM"/>
    </source>
</evidence>
<sequence length="242" mass="26280">MSFKRLLLFLAFPALFTFVSCATFVSLDTSVAAGDLARLKMKSYPSFKGVGSLKLRGMGSSFAGLMALAIDAGKYRIEIYDAVGRTVFAGGGAPGKMIRIDPNTGEREELTGKRAEVAEFEGFRVPIASLKSIVYGAPPGFNAITSFEERNGKRIVKTTGPEMEIVYSSQVEKIRLIPPGEEEDEEVIIIVGRLAPGPIGPYAKVAHMDFGGGAFTLDIKWEKVRQGVKFSEGFFTFDEALE</sequence>
<proteinExistence type="predicted"/>
<reference evidence="1" key="1">
    <citation type="submission" date="2018-06" db="EMBL/GenBank/DDBJ databases">
        <authorList>
            <person name="Zhirakovskaya E."/>
        </authorList>
    </citation>
    <scope>NUCLEOTIDE SEQUENCE</scope>
</reference>
<dbReference type="PROSITE" id="PS51257">
    <property type="entry name" value="PROKAR_LIPOPROTEIN"/>
    <property type="match status" value="1"/>
</dbReference>